<keyword evidence="3 7" id="KW-0812">Transmembrane</keyword>
<keyword evidence="5 7" id="KW-0472">Membrane</keyword>
<accession>A0A9X0W6L1</accession>
<dbReference type="EMBL" id="NRRY01000005">
    <property type="protein sequence ID" value="MBK1617781.1"/>
    <property type="molecule type" value="Genomic_DNA"/>
</dbReference>
<feature type="transmembrane region" description="Helical" evidence="7">
    <location>
        <begin position="59"/>
        <end position="85"/>
    </location>
</feature>
<dbReference type="InterPro" id="IPR002549">
    <property type="entry name" value="AI-2E-like"/>
</dbReference>
<evidence type="ECO:0000256" key="6">
    <source>
        <dbReference type="SAM" id="MobiDB-lite"/>
    </source>
</evidence>
<comment type="caution">
    <text evidence="8">The sequence shown here is derived from an EMBL/GenBank/DDBJ whole genome shotgun (WGS) entry which is preliminary data.</text>
</comment>
<protein>
    <submittedName>
        <fullName evidence="8">AI-2E family transporter</fullName>
    </submittedName>
</protein>
<dbReference type="Proteomes" id="UP001138768">
    <property type="component" value="Unassembled WGS sequence"/>
</dbReference>
<comment type="subcellular location">
    <subcellularLocation>
        <location evidence="1">Membrane</location>
        <topology evidence="1">Multi-pass membrane protein</topology>
    </subcellularLocation>
</comment>
<evidence type="ECO:0000256" key="7">
    <source>
        <dbReference type="SAM" id="Phobius"/>
    </source>
</evidence>
<feature type="transmembrane region" description="Helical" evidence="7">
    <location>
        <begin position="158"/>
        <end position="187"/>
    </location>
</feature>
<organism evidence="8 9">
    <name type="scientific">Lamprobacter modestohalophilus</name>
    <dbReference type="NCBI Taxonomy" id="1064514"/>
    <lineage>
        <taxon>Bacteria</taxon>
        <taxon>Pseudomonadati</taxon>
        <taxon>Pseudomonadota</taxon>
        <taxon>Gammaproteobacteria</taxon>
        <taxon>Chromatiales</taxon>
        <taxon>Chromatiaceae</taxon>
        <taxon>Lamprobacter</taxon>
    </lineage>
</organism>
<name>A0A9X0W6L1_9GAMM</name>
<feature type="transmembrane region" description="Helical" evidence="7">
    <location>
        <begin position="208"/>
        <end position="230"/>
    </location>
</feature>
<feature type="transmembrane region" description="Helical" evidence="7">
    <location>
        <begin position="307"/>
        <end position="337"/>
    </location>
</feature>
<comment type="similarity">
    <text evidence="2">Belongs to the autoinducer-2 exporter (AI-2E) (TC 2.A.86) family.</text>
</comment>
<evidence type="ECO:0000256" key="5">
    <source>
        <dbReference type="ARBA" id="ARBA00023136"/>
    </source>
</evidence>
<feature type="region of interest" description="Disordered" evidence="6">
    <location>
        <begin position="373"/>
        <end position="403"/>
    </location>
</feature>
<dbReference type="AlphaFoldDB" id="A0A9X0W6L1"/>
<dbReference type="Pfam" id="PF01594">
    <property type="entry name" value="AI-2E_transport"/>
    <property type="match status" value="1"/>
</dbReference>
<dbReference type="PANTHER" id="PTHR21716">
    <property type="entry name" value="TRANSMEMBRANE PROTEIN"/>
    <property type="match status" value="1"/>
</dbReference>
<evidence type="ECO:0000313" key="8">
    <source>
        <dbReference type="EMBL" id="MBK1617781.1"/>
    </source>
</evidence>
<dbReference type="RefSeq" id="WP_200240002.1">
    <property type="nucleotide sequence ID" value="NZ_NRRY01000005.1"/>
</dbReference>
<evidence type="ECO:0000256" key="4">
    <source>
        <dbReference type="ARBA" id="ARBA00022989"/>
    </source>
</evidence>
<keyword evidence="9" id="KW-1185">Reference proteome</keyword>
<gene>
    <name evidence="8" type="ORF">CKO42_04790</name>
</gene>
<feature type="transmembrane region" description="Helical" evidence="7">
    <location>
        <begin position="29"/>
        <end position="47"/>
    </location>
</feature>
<feature type="transmembrane region" description="Helical" evidence="7">
    <location>
        <begin position="5"/>
        <end position="23"/>
    </location>
</feature>
<feature type="transmembrane region" description="Helical" evidence="7">
    <location>
        <begin position="264"/>
        <end position="287"/>
    </location>
</feature>
<keyword evidence="4 7" id="KW-1133">Transmembrane helix</keyword>
<evidence type="ECO:0000256" key="2">
    <source>
        <dbReference type="ARBA" id="ARBA00009773"/>
    </source>
</evidence>
<evidence type="ECO:0000313" key="9">
    <source>
        <dbReference type="Proteomes" id="UP001138768"/>
    </source>
</evidence>
<dbReference type="GO" id="GO:0016020">
    <property type="term" value="C:membrane"/>
    <property type="evidence" value="ECO:0007669"/>
    <property type="project" value="UniProtKB-SubCell"/>
</dbReference>
<sequence>MKQETINKTVLLALVAVISLLFLTMIQQFLVAIFMAAVFAAMTHPVYTRLTHWLGGRRYLASLISLLLLLIVVLIPIVILTMVFIGQAVNVGQSLTPIVVNFLKEPGSFQEVLEKIPFYEELIPYEDQVTTQIAGAVEALGKLLVSQISTIALGTVQFLFVTIVFFYTLFFFLIDGGKVVNAVLYYLPLHDRDERLMLSKFTSVTQAMVVGTLLIGFLQGALAGIAFAIAGVPNAVFWGTVMAVLSIIPGIGSALVWVPAAVILVAQGAFGAGIGLAIFCIMVVGSIDNLLRPVLVGKHTDMHELMIFFGTLGGLFMFGMAGLLIGPLIASLFITIWEIYGEAFKDSLPAVHSDTDEATEAPPPRETIVACDDSVDWPSPDIASEVEGNQRSAQPGELDPEPK</sequence>
<reference evidence="8 9" key="1">
    <citation type="journal article" date="2020" name="Microorganisms">
        <title>Osmotic Adaptation and Compatible Solute Biosynthesis of Phototrophic Bacteria as Revealed from Genome Analyses.</title>
        <authorList>
            <person name="Imhoff J.F."/>
            <person name="Rahn T."/>
            <person name="Kunzel S."/>
            <person name="Keller A."/>
            <person name="Neulinger S.C."/>
        </authorList>
    </citation>
    <scope>NUCLEOTIDE SEQUENCE [LARGE SCALE GENOMIC DNA]</scope>
    <source>
        <strain evidence="8 9">DSM 25653</strain>
    </source>
</reference>
<evidence type="ECO:0000256" key="3">
    <source>
        <dbReference type="ARBA" id="ARBA00022692"/>
    </source>
</evidence>
<evidence type="ECO:0000256" key="1">
    <source>
        <dbReference type="ARBA" id="ARBA00004141"/>
    </source>
</evidence>
<proteinExistence type="inferred from homology"/>
<dbReference type="PANTHER" id="PTHR21716:SF4">
    <property type="entry name" value="TRANSMEMBRANE PROTEIN 245"/>
    <property type="match status" value="1"/>
</dbReference>
<feature type="transmembrane region" description="Helical" evidence="7">
    <location>
        <begin position="236"/>
        <end position="257"/>
    </location>
</feature>